<feature type="transmembrane region" description="Helical" evidence="8">
    <location>
        <begin position="171"/>
        <end position="190"/>
    </location>
</feature>
<dbReference type="InterPro" id="IPR036259">
    <property type="entry name" value="MFS_trans_sf"/>
</dbReference>
<name>A0A2W7P2H3_9RHOB</name>
<feature type="transmembrane region" description="Helical" evidence="8">
    <location>
        <begin position="310"/>
        <end position="332"/>
    </location>
</feature>
<evidence type="ECO:0000313" key="10">
    <source>
        <dbReference type="Proteomes" id="UP000248916"/>
    </source>
</evidence>
<feature type="transmembrane region" description="Helical" evidence="8">
    <location>
        <begin position="286"/>
        <end position="304"/>
    </location>
</feature>
<feature type="transmembrane region" description="Helical" evidence="8">
    <location>
        <begin position="12"/>
        <end position="35"/>
    </location>
</feature>
<proteinExistence type="predicted"/>
<keyword evidence="10" id="KW-1185">Reference proteome</keyword>
<comment type="caution">
    <text evidence="9">The sequence shown here is derived from an EMBL/GenBank/DDBJ whole genome shotgun (WGS) entry which is preliminary data.</text>
</comment>
<reference evidence="9 10" key="1">
    <citation type="submission" date="2018-06" db="EMBL/GenBank/DDBJ databases">
        <title>Genomic Encyclopedia of Archaeal and Bacterial Type Strains, Phase II (KMG-II): from individual species to whole genera.</title>
        <authorList>
            <person name="Goeker M."/>
        </authorList>
    </citation>
    <scope>NUCLEOTIDE SEQUENCE [LARGE SCALE GENOMIC DNA]</scope>
    <source>
        <strain evidence="9 10">DSM 22009</strain>
    </source>
</reference>
<keyword evidence="4" id="KW-0762">Sugar transport</keyword>
<comment type="subcellular location">
    <subcellularLocation>
        <location evidence="1">Cell membrane</location>
        <topology evidence="1">Multi-pass membrane protein</topology>
    </subcellularLocation>
</comment>
<feature type="transmembrane region" description="Helical" evidence="8">
    <location>
        <begin position="144"/>
        <end position="165"/>
    </location>
</feature>
<keyword evidence="5 8" id="KW-0812">Transmembrane</keyword>
<dbReference type="AlphaFoldDB" id="A0A2W7P2H3"/>
<dbReference type="OrthoDB" id="1491684at2"/>
<dbReference type="GO" id="GO:0005886">
    <property type="term" value="C:plasma membrane"/>
    <property type="evidence" value="ECO:0007669"/>
    <property type="project" value="UniProtKB-SubCell"/>
</dbReference>
<dbReference type="PANTHER" id="PTHR23535">
    <property type="entry name" value="SUGAR EFFLUX TRANSPORTER A-RELATED"/>
    <property type="match status" value="1"/>
</dbReference>
<gene>
    <name evidence="9" type="ORF">LX81_00083</name>
</gene>
<keyword evidence="3" id="KW-1003">Cell membrane</keyword>
<keyword evidence="7 8" id="KW-0472">Membrane</keyword>
<dbReference type="Pfam" id="PF07690">
    <property type="entry name" value="MFS_1"/>
    <property type="match status" value="1"/>
</dbReference>
<feature type="transmembrane region" description="Helical" evidence="8">
    <location>
        <begin position="47"/>
        <end position="68"/>
    </location>
</feature>
<feature type="transmembrane region" description="Helical" evidence="8">
    <location>
        <begin position="80"/>
        <end position="98"/>
    </location>
</feature>
<evidence type="ECO:0000313" key="9">
    <source>
        <dbReference type="EMBL" id="PZX19626.1"/>
    </source>
</evidence>
<dbReference type="Gene3D" id="1.20.1250.20">
    <property type="entry name" value="MFS general substrate transporter like domains"/>
    <property type="match status" value="1"/>
</dbReference>
<feature type="transmembrane region" description="Helical" evidence="8">
    <location>
        <begin position="104"/>
        <end position="123"/>
    </location>
</feature>
<dbReference type="GO" id="GO:0022857">
    <property type="term" value="F:transmembrane transporter activity"/>
    <property type="evidence" value="ECO:0007669"/>
    <property type="project" value="InterPro"/>
</dbReference>
<organism evidence="9 10">
    <name type="scientific">Palleronia aestuarii</name>
    <dbReference type="NCBI Taxonomy" id="568105"/>
    <lineage>
        <taxon>Bacteria</taxon>
        <taxon>Pseudomonadati</taxon>
        <taxon>Pseudomonadota</taxon>
        <taxon>Alphaproteobacteria</taxon>
        <taxon>Rhodobacterales</taxon>
        <taxon>Roseobacteraceae</taxon>
        <taxon>Palleronia</taxon>
    </lineage>
</organism>
<dbReference type="PANTHER" id="PTHR23535:SF2">
    <property type="entry name" value="SUGAR EFFLUX TRANSPORTER A-RELATED"/>
    <property type="match status" value="1"/>
</dbReference>
<dbReference type="SUPFAM" id="SSF103473">
    <property type="entry name" value="MFS general substrate transporter"/>
    <property type="match status" value="1"/>
</dbReference>
<protein>
    <submittedName>
        <fullName evidence="9">Putative MFS family arabinose efflux permease</fullName>
    </submittedName>
</protein>
<accession>A0A2W7P2H3</accession>
<evidence type="ECO:0000256" key="4">
    <source>
        <dbReference type="ARBA" id="ARBA00022597"/>
    </source>
</evidence>
<feature type="transmembrane region" description="Helical" evidence="8">
    <location>
        <begin position="221"/>
        <end position="244"/>
    </location>
</feature>
<dbReference type="RefSeq" id="WP_111535312.1">
    <property type="nucleotide sequence ID" value="NZ_QKZL01000001.1"/>
</dbReference>
<evidence type="ECO:0000256" key="5">
    <source>
        <dbReference type="ARBA" id="ARBA00022692"/>
    </source>
</evidence>
<evidence type="ECO:0000256" key="3">
    <source>
        <dbReference type="ARBA" id="ARBA00022475"/>
    </source>
</evidence>
<feature type="transmembrane region" description="Helical" evidence="8">
    <location>
        <begin position="371"/>
        <end position="392"/>
    </location>
</feature>
<evidence type="ECO:0000256" key="2">
    <source>
        <dbReference type="ARBA" id="ARBA00022448"/>
    </source>
</evidence>
<evidence type="ECO:0000256" key="7">
    <source>
        <dbReference type="ARBA" id="ARBA00023136"/>
    </source>
</evidence>
<keyword evidence="2" id="KW-0813">Transport</keyword>
<dbReference type="Proteomes" id="UP000248916">
    <property type="component" value="Unassembled WGS sequence"/>
</dbReference>
<evidence type="ECO:0000256" key="8">
    <source>
        <dbReference type="SAM" id="Phobius"/>
    </source>
</evidence>
<evidence type="ECO:0000256" key="1">
    <source>
        <dbReference type="ARBA" id="ARBA00004651"/>
    </source>
</evidence>
<feature type="transmembrane region" description="Helical" evidence="8">
    <location>
        <begin position="256"/>
        <end position="274"/>
    </location>
</feature>
<sequence>MNPIARVAGDGALRLVTLAILFFGTFIASISPYQSLLAVEWFGFSDAQYAVIFTTGAGLSLLCALGVGAMNDRTGRRRNAARLAAGAGMAGALLAFLADARWGYLVAHLLFFPISATLFAQLFTLSRLAGSIHPAEERAGIQTVVRAAFAVPFIVVLPLWAVILGAGADLLWVYAACAVAAGATLAIFVFRWPRDGQTRWPDPGSGLGLGAALREISAPSVLVRVAALAGVMAGIQIYMILSGLILTATGRGTGDVALFAALVAGTEIPFMLVMGRPILRWGPVRLIAGAALLHAAFLTAFPLLGATPVVWLLAIVAGSAASVILTVPMLYLQDLLHRRPGAGGSLIALCNLGAQLIGAAIFAAGTALGGYALAAWIGAGVVAASGIAIAWLDRAGRPVYA</sequence>
<dbReference type="EMBL" id="QKZL01000001">
    <property type="protein sequence ID" value="PZX19626.1"/>
    <property type="molecule type" value="Genomic_DNA"/>
</dbReference>
<keyword evidence="6 8" id="KW-1133">Transmembrane helix</keyword>
<evidence type="ECO:0000256" key="6">
    <source>
        <dbReference type="ARBA" id="ARBA00022989"/>
    </source>
</evidence>
<dbReference type="InterPro" id="IPR011701">
    <property type="entry name" value="MFS"/>
</dbReference>
<feature type="transmembrane region" description="Helical" evidence="8">
    <location>
        <begin position="344"/>
        <end position="365"/>
    </location>
</feature>